<protein>
    <recommendedName>
        <fullName evidence="9">HSF-type DNA-binding domain-containing protein</fullName>
    </recommendedName>
</protein>
<feature type="compositionally biased region" description="Low complexity" evidence="8">
    <location>
        <begin position="316"/>
        <end position="329"/>
    </location>
</feature>
<dbReference type="GO" id="GO:0043565">
    <property type="term" value="F:sequence-specific DNA binding"/>
    <property type="evidence" value="ECO:0007669"/>
    <property type="project" value="InterPro"/>
</dbReference>
<keyword evidence="11" id="KW-1185">Reference proteome</keyword>
<evidence type="ECO:0000313" key="11">
    <source>
        <dbReference type="Proteomes" id="UP000694552"/>
    </source>
</evidence>
<feature type="domain" description="HSF-type DNA-binding" evidence="9">
    <location>
        <begin position="92"/>
        <end position="210"/>
    </location>
</feature>
<accession>A0A8C8AYM4</accession>
<comment type="similarity">
    <text evidence="2 7">Belongs to the HSF family.</text>
</comment>
<dbReference type="SMART" id="SM00415">
    <property type="entry name" value="HSF"/>
    <property type="match status" value="1"/>
</dbReference>
<keyword evidence="6" id="KW-0539">Nucleus</keyword>
<keyword evidence="4" id="KW-0238">DNA-binding</keyword>
<reference evidence="10" key="2">
    <citation type="submission" date="2025-09" db="UniProtKB">
        <authorList>
            <consortium name="Ensembl"/>
        </authorList>
    </citation>
    <scope>IDENTIFICATION</scope>
</reference>
<keyword evidence="3" id="KW-0805">Transcription regulation</keyword>
<keyword evidence="5" id="KW-0804">Transcription</keyword>
<dbReference type="SUPFAM" id="SSF46785">
    <property type="entry name" value="Winged helix' DNA-binding domain"/>
    <property type="match status" value="1"/>
</dbReference>
<dbReference type="FunFam" id="1.10.10.10:FF:000349">
    <property type="entry name" value="Heat shock transcription factor, Y-linked"/>
    <property type="match status" value="1"/>
</dbReference>
<dbReference type="Proteomes" id="UP000694552">
    <property type="component" value="Unplaced"/>
</dbReference>
<sequence length="329" mass="35367">MDGRVSPAVQKEIKMEPPSPETSRASDPEGSAWWPASPSPSRPGGDTGASWDAATGPLPEGNALQASVGDSWVPMTCHLLLDDICDKTSPASAQLFLEKLWRVVNSQCFQSIWWGDDGNCIVIAKNLFRTEVLGRKGPQKIFDSESMRGFILQLNLHGFCKMEKDSIISISIEELQAVAAAGPDLGKLLFYHNPLFNRDDPDLLRSLFAQRAGGRRRAPAAPPRGPDMEEECPRKRRRPEAQPAVGAAQEDNHTRPWATTSSTATEPWAGTTAPRGSAAPPPPKRRCSHSPAGTQEAAPAPATASPHPLTPPAPANSPRAPAWPFSASP</sequence>
<feature type="region of interest" description="Disordered" evidence="8">
    <location>
        <begin position="210"/>
        <end position="329"/>
    </location>
</feature>
<reference evidence="10" key="1">
    <citation type="submission" date="2025-08" db="UniProtKB">
        <authorList>
            <consortium name="Ensembl"/>
        </authorList>
    </citation>
    <scope>IDENTIFICATION</scope>
</reference>
<evidence type="ECO:0000256" key="1">
    <source>
        <dbReference type="ARBA" id="ARBA00004123"/>
    </source>
</evidence>
<feature type="region of interest" description="Disordered" evidence="8">
    <location>
        <begin position="1"/>
        <end position="62"/>
    </location>
</feature>
<evidence type="ECO:0000256" key="3">
    <source>
        <dbReference type="ARBA" id="ARBA00023015"/>
    </source>
</evidence>
<evidence type="ECO:0000256" key="5">
    <source>
        <dbReference type="ARBA" id="ARBA00023163"/>
    </source>
</evidence>
<evidence type="ECO:0000256" key="8">
    <source>
        <dbReference type="SAM" id="MobiDB-lite"/>
    </source>
</evidence>
<evidence type="ECO:0000259" key="9">
    <source>
        <dbReference type="SMART" id="SM00415"/>
    </source>
</evidence>
<evidence type="ECO:0000256" key="6">
    <source>
        <dbReference type="ARBA" id="ARBA00023242"/>
    </source>
</evidence>
<dbReference type="GO" id="GO:0003700">
    <property type="term" value="F:DNA-binding transcription factor activity"/>
    <property type="evidence" value="ECO:0007669"/>
    <property type="project" value="InterPro"/>
</dbReference>
<name>A0A8C8AYM4_9STRI</name>
<dbReference type="InterPro" id="IPR000232">
    <property type="entry name" value="HSF_DNA-bd"/>
</dbReference>
<dbReference type="InterPro" id="IPR036388">
    <property type="entry name" value="WH-like_DNA-bd_sf"/>
</dbReference>
<evidence type="ECO:0000256" key="4">
    <source>
        <dbReference type="ARBA" id="ARBA00023125"/>
    </source>
</evidence>
<dbReference type="PANTHER" id="PTHR10015">
    <property type="entry name" value="HEAT SHOCK TRANSCRIPTION FACTOR"/>
    <property type="match status" value="1"/>
</dbReference>
<organism evidence="10 11">
    <name type="scientific">Otus sunia</name>
    <name type="common">Oriental scops-owl</name>
    <dbReference type="NCBI Taxonomy" id="257818"/>
    <lineage>
        <taxon>Eukaryota</taxon>
        <taxon>Metazoa</taxon>
        <taxon>Chordata</taxon>
        <taxon>Craniata</taxon>
        <taxon>Vertebrata</taxon>
        <taxon>Euteleostomi</taxon>
        <taxon>Archelosauria</taxon>
        <taxon>Archosauria</taxon>
        <taxon>Dinosauria</taxon>
        <taxon>Saurischia</taxon>
        <taxon>Theropoda</taxon>
        <taxon>Coelurosauria</taxon>
        <taxon>Aves</taxon>
        <taxon>Neognathae</taxon>
        <taxon>Neoaves</taxon>
        <taxon>Telluraves</taxon>
        <taxon>Strigiformes</taxon>
        <taxon>Strigidae</taxon>
        <taxon>Otus</taxon>
    </lineage>
</organism>
<evidence type="ECO:0000256" key="2">
    <source>
        <dbReference type="ARBA" id="ARBA00006403"/>
    </source>
</evidence>
<dbReference type="InterPro" id="IPR036390">
    <property type="entry name" value="WH_DNA-bd_sf"/>
</dbReference>
<dbReference type="Gene3D" id="1.10.10.10">
    <property type="entry name" value="Winged helix-like DNA-binding domain superfamily/Winged helix DNA-binding domain"/>
    <property type="match status" value="1"/>
</dbReference>
<dbReference type="Ensembl" id="ENSOSUT00000011686.1">
    <property type="protein sequence ID" value="ENSOSUP00000011296.1"/>
    <property type="gene ID" value="ENSOSUG00000008165.1"/>
</dbReference>
<evidence type="ECO:0000256" key="7">
    <source>
        <dbReference type="RuleBase" id="RU004020"/>
    </source>
</evidence>
<proteinExistence type="inferred from homology"/>
<dbReference type="Pfam" id="PF00447">
    <property type="entry name" value="HSF_DNA-bind"/>
    <property type="match status" value="1"/>
</dbReference>
<dbReference type="GO" id="GO:0005634">
    <property type="term" value="C:nucleus"/>
    <property type="evidence" value="ECO:0007669"/>
    <property type="project" value="UniProtKB-SubCell"/>
</dbReference>
<dbReference type="AlphaFoldDB" id="A0A8C8AYM4"/>
<feature type="compositionally biased region" description="Low complexity" evidence="8">
    <location>
        <begin position="291"/>
        <end position="307"/>
    </location>
</feature>
<evidence type="ECO:0000313" key="10">
    <source>
        <dbReference type="Ensembl" id="ENSOSUP00000011296.1"/>
    </source>
</evidence>
<dbReference type="PANTHER" id="PTHR10015:SF336">
    <property type="entry name" value="HEAT SHOCK TRANSCRIPTION FACTOR, Y-LINKED"/>
    <property type="match status" value="1"/>
</dbReference>
<comment type="subcellular location">
    <subcellularLocation>
        <location evidence="1">Nucleus</location>
    </subcellularLocation>
</comment>